<organism evidence="1 2">
    <name type="scientific">Mucilaginibacter lappiensis</name>
    <dbReference type="NCBI Taxonomy" id="354630"/>
    <lineage>
        <taxon>Bacteria</taxon>
        <taxon>Pseudomonadati</taxon>
        <taxon>Bacteroidota</taxon>
        <taxon>Sphingobacteriia</taxon>
        <taxon>Sphingobacteriales</taxon>
        <taxon>Sphingobacteriaceae</taxon>
        <taxon>Mucilaginibacter</taxon>
    </lineage>
</organism>
<dbReference type="AlphaFoldDB" id="A0A841JS33"/>
<protein>
    <submittedName>
        <fullName evidence="1">Uncharacterized protein</fullName>
    </submittedName>
</protein>
<evidence type="ECO:0000313" key="1">
    <source>
        <dbReference type="EMBL" id="MBB6130661.1"/>
    </source>
</evidence>
<gene>
    <name evidence="1" type="ORF">HDF22_004804</name>
</gene>
<reference evidence="1 2" key="1">
    <citation type="submission" date="2020-08" db="EMBL/GenBank/DDBJ databases">
        <title>Genomic Encyclopedia of Type Strains, Phase IV (KMG-V): Genome sequencing to study the core and pangenomes of soil and plant-associated prokaryotes.</title>
        <authorList>
            <person name="Whitman W."/>
        </authorList>
    </citation>
    <scope>NUCLEOTIDE SEQUENCE [LARGE SCALE GENOMIC DNA]</scope>
    <source>
        <strain evidence="1 2">MP601</strain>
    </source>
</reference>
<comment type="caution">
    <text evidence="1">The sequence shown here is derived from an EMBL/GenBank/DDBJ whole genome shotgun (WGS) entry which is preliminary data.</text>
</comment>
<sequence>MKIGLLAVATLYIFGYLKTFGQELNSVIEKAS</sequence>
<accession>A0A841JS33</accession>
<name>A0A841JS33_9SPHI</name>
<dbReference type="EMBL" id="JACHCA010000016">
    <property type="protein sequence ID" value="MBB6130661.1"/>
    <property type="molecule type" value="Genomic_DNA"/>
</dbReference>
<dbReference type="Proteomes" id="UP000548326">
    <property type="component" value="Unassembled WGS sequence"/>
</dbReference>
<proteinExistence type="predicted"/>
<evidence type="ECO:0000313" key="2">
    <source>
        <dbReference type="Proteomes" id="UP000548326"/>
    </source>
</evidence>